<accession>A0A1B6H3R2</accession>
<dbReference type="Gene3D" id="3.30.40.10">
    <property type="entry name" value="Zinc/RING finger domain, C3HC4 (zinc finger)"/>
    <property type="match status" value="1"/>
</dbReference>
<dbReference type="PANTHER" id="PTHR16004:SF2">
    <property type="entry name" value="E3 UBIQUITIN-PROTEIN LIGASE LUBEL"/>
    <property type="match status" value="1"/>
</dbReference>
<dbReference type="GO" id="GO:0070530">
    <property type="term" value="F:K63-linked polyubiquitin modification-dependent protein binding"/>
    <property type="evidence" value="ECO:0007669"/>
    <property type="project" value="TreeGrafter"/>
</dbReference>
<dbReference type="InterPro" id="IPR012677">
    <property type="entry name" value="Nucleotide-bd_a/b_plait_sf"/>
</dbReference>
<evidence type="ECO:0000256" key="2">
    <source>
        <dbReference type="ARBA" id="ARBA00022723"/>
    </source>
</evidence>
<evidence type="ECO:0000256" key="6">
    <source>
        <dbReference type="ARBA" id="ARBA00022833"/>
    </source>
</evidence>
<evidence type="ECO:0000256" key="4">
    <source>
        <dbReference type="ARBA" id="ARBA00022771"/>
    </source>
</evidence>
<evidence type="ECO:0000313" key="13">
    <source>
        <dbReference type="EMBL" id="JAS69304.1"/>
    </source>
</evidence>
<dbReference type="SMART" id="SM00360">
    <property type="entry name" value="RRM"/>
    <property type="match status" value="2"/>
</dbReference>
<dbReference type="EMBL" id="GECZ01000465">
    <property type="protein sequence ID" value="JAS69304.1"/>
    <property type="molecule type" value="Transcribed_RNA"/>
</dbReference>
<dbReference type="GO" id="GO:0097039">
    <property type="term" value="P:protein linear polyubiquitination"/>
    <property type="evidence" value="ECO:0007669"/>
    <property type="project" value="TreeGrafter"/>
</dbReference>
<feature type="domain" description="RRM" evidence="11">
    <location>
        <begin position="138"/>
        <end position="215"/>
    </location>
</feature>
<dbReference type="InterPro" id="IPR002867">
    <property type="entry name" value="IBR_dom"/>
</dbReference>
<dbReference type="GO" id="GO:0008270">
    <property type="term" value="F:zinc ion binding"/>
    <property type="evidence" value="ECO:0007669"/>
    <property type="project" value="UniProtKB-KW"/>
</dbReference>
<keyword evidence="7 9" id="KW-0694">RNA-binding</keyword>
<dbReference type="SMART" id="SM00184">
    <property type="entry name" value="RING"/>
    <property type="match status" value="2"/>
</dbReference>
<dbReference type="Gene3D" id="3.30.70.330">
    <property type="match status" value="2"/>
</dbReference>
<keyword evidence="4 8" id="KW-0863">Zinc-finger</keyword>
<evidence type="ECO:0000259" key="11">
    <source>
        <dbReference type="PROSITE" id="PS50102"/>
    </source>
</evidence>
<keyword evidence="6" id="KW-0862">Zinc</keyword>
<gene>
    <name evidence="13" type="ORF">g.46557</name>
</gene>
<dbReference type="CDD" id="cd20351">
    <property type="entry name" value="Rcat_RBR_HOIP"/>
    <property type="match status" value="1"/>
</dbReference>
<evidence type="ECO:0000259" key="12">
    <source>
        <dbReference type="PROSITE" id="PS51873"/>
    </source>
</evidence>
<evidence type="ECO:0000256" key="7">
    <source>
        <dbReference type="ARBA" id="ARBA00022884"/>
    </source>
</evidence>
<dbReference type="AlphaFoldDB" id="A0A1B6H3R2"/>
<feature type="domain" description="RING-type" evidence="10">
    <location>
        <begin position="268"/>
        <end position="317"/>
    </location>
</feature>
<dbReference type="InterPro" id="IPR044066">
    <property type="entry name" value="TRIAD_supradom"/>
</dbReference>
<evidence type="ECO:0000256" key="1">
    <source>
        <dbReference type="ARBA" id="ARBA00022679"/>
    </source>
</evidence>
<dbReference type="GO" id="GO:1990450">
    <property type="term" value="F:linear polyubiquitin binding"/>
    <property type="evidence" value="ECO:0007669"/>
    <property type="project" value="TreeGrafter"/>
</dbReference>
<dbReference type="Gene3D" id="1.20.120.1750">
    <property type="match status" value="1"/>
</dbReference>
<dbReference type="InterPro" id="IPR000504">
    <property type="entry name" value="RRM_dom"/>
</dbReference>
<dbReference type="Pfam" id="PF00076">
    <property type="entry name" value="RRM_1"/>
    <property type="match status" value="2"/>
</dbReference>
<keyword evidence="3" id="KW-0677">Repeat</keyword>
<dbReference type="CDD" id="cd00590">
    <property type="entry name" value="RRM_SF"/>
    <property type="match status" value="2"/>
</dbReference>
<evidence type="ECO:0000256" key="8">
    <source>
        <dbReference type="PROSITE-ProRule" id="PRU00175"/>
    </source>
</evidence>
<evidence type="ECO:0000256" key="5">
    <source>
        <dbReference type="ARBA" id="ARBA00022786"/>
    </source>
</evidence>
<dbReference type="SUPFAM" id="SSF54928">
    <property type="entry name" value="RNA-binding domain, RBD"/>
    <property type="match status" value="1"/>
</dbReference>
<keyword evidence="1" id="KW-0808">Transferase</keyword>
<dbReference type="PROSITE" id="PS51873">
    <property type="entry name" value="TRIAD"/>
    <property type="match status" value="1"/>
</dbReference>
<evidence type="ECO:0008006" key="14">
    <source>
        <dbReference type="Google" id="ProtNLM"/>
    </source>
</evidence>
<dbReference type="InterPro" id="IPR026254">
    <property type="entry name" value="RNF31-like"/>
</dbReference>
<dbReference type="GO" id="GO:0071797">
    <property type="term" value="C:LUBAC complex"/>
    <property type="evidence" value="ECO:0007669"/>
    <property type="project" value="InterPro"/>
</dbReference>
<proteinExistence type="predicted"/>
<keyword evidence="2" id="KW-0479">Metal-binding</keyword>
<dbReference type="Pfam" id="PF01485">
    <property type="entry name" value="IBR"/>
    <property type="match status" value="1"/>
</dbReference>
<dbReference type="GO" id="GO:0003723">
    <property type="term" value="F:RNA binding"/>
    <property type="evidence" value="ECO:0007669"/>
    <property type="project" value="UniProtKB-UniRule"/>
</dbReference>
<reference evidence="13" key="1">
    <citation type="submission" date="2015-11" db="EMBL/GenBank/DDBJ databases">
        <title>De novo transcriptome assembly of four potential Pierce s Disease insect vectors from Arizona vineyards.</title>
        <authorList>
            <person name="Tassone E.E."/>
        </authorList>
    </citation>
    <scope>NUCLEOTIDE SEQUENCE</scope>
</reference>
<protein>
    <recommendedName>
        <fullName evidence="14">RBR-type E3 ubiquitin transferase</fullName>
    </recommendedName>
</protein>
<dbReference type="Pfam" id="PF18091">
    <property type="entry name" value="E3_UbLigase_RBR"/>
    <property type="match status" value="1"/>
</dbReference>
<evidence type="ECO:0000256" key="3">
    <source>
        <dbReference type="ARBA" id="ARBA00022737"/>
    </source>
</evidence>
<feature type="domain" description="RRM" evidence="11">
    <location>
        <begin position="49"/>
        <end position="127"/>
    </location>
</feature>
<feature type="domain" description="RING-type" evidence="12">
    <location>
        <begin position="264"/>
        <end position="493"/>
    </location>
</feature>
<dbReference type="InterPro" id="IPR041031">
    <property type="entry name" value="RNF31_C"/>
</dbReference>
<dbReference type="InterPro" id="IPR001841">
    <property type="entry name" value="Znf_RING"/>
</dbReference>
<organism evidence="13">
    <name type="scientific">Cuerna arida</name>
    <dbReference type="NCBI Taxonomy" id="1464854"/>
    <lineage>
        <taxon>Eukaryota</taxon>
        <taxon>Metazoa</taxon>
        <taxon>Ecdysozoa</taxon>
        <taxon>Arthropoda</taxon>
        <taxon>Hexapoda</taxon>
        <taxon>Insecta</taxon>
        <taxon>Pterygota</taxon>
        <taxon>Neoptera</taxon>
        <taxon>Paraneoptera</taxon>
        <taxon>Hemiptera</taxon>
        <taxon>Auchenorrhyncha</taxon>
        <taxon>Membracoidea</taxon>
        <taxon>Cicadellidae</taxon>
        <taxon>Cicadellinae</taxon>
        <taxon>Proconiini</taxon>
        <taxon>Cuerna</taxon>
    </lineage>
</organism>
<dbReference type="Pfam" id="PF22191">
    <property type="entry name" value="IBR_1"/>
    <property type="match status" value="1"/>
</dbReference>
<feature type="non-terminal residue" evidence="13">
    <location>
        <position position="584"/>
    </location>
</feature>
<dbReference type="PROSITE" id="PS50102">
    <property type="entry name" value="RRM"/>
    <property type="match status" value="2"/>
</dbReference>
<dbReference type="GO" id="GO:0036435">
    <property type="term" value="F:K48-linked polyubiquitin modification-dependent protein binding"/>
    <property type="evidence" value="ECO:0007669"/>
    <property type="project" value="TreeGrafter"/>
</dbReference>
<keyword evidence="5" id="KW-0833">Ubl conjugation pathway</keyword>
<dbReference type="InterPro" id="IPR013083">
    <property type="entry name" value="Znf_RING/FYVE/PHD"/>
</dbReference>
<dbReference type="SMART" id="SM00647">
    <property type="entry name" value="IBR"/>
    <property type="match status" value="2"/>
</dbReference>
<feature type="non-terminal residue" evidence="13">
    <location>
        <position position="1"/>
    </location>
</feature>
<evidence type="ECO:0000256" key="9">
    <source>
        <dbReference type="PROSITE-ProRule" id="PRU00176"/>
    </source>
</evidence>
<dbReference type="SUPFAM" id="SSF57850">
    <property type="entry name" value="RING/U-box"/>
    <property type="match status" value="3"/>
</dbReference>
<dbReference type="GO" id="GO:0061630">
    <property type="term" value="F:ubiquitin protein ligase activity"/>
    <property type="evidence" value="ECO:0007669"/>
    <property type="project" value="TreeGrafter"/>
</dbReference>
<dbReference type="PANTHER" id="PTHR16004">
    <property type="entry name" value="RING FINGER PROTEIN 31-RELATED"/>
    <property type="match status" value="1"/>
</dbReference>
<sequence>DHDRFRRSAKKNHLLQPKFVSESNLSVKSNSSKSSDKLVHEVNIKVVLPEIHINNLKPNTNYNNLRKYLDPLVGPLLHLKVLPRKEKPHTCFGFVSFSRMKDAEKALNILDGHVIDGSTISVSLSKRYIDYLIQEGTVFIRVENIHCEIKREDFLPWFSIYGEVVICSLTTCFRNKSLKLALVGYRTKNQANIAIKACNGLNLHGKKIVVKMNFIKSTNDIVTDMKNRKARQLLAEGKVATYEEGLCADETMDECFEDEIIGDCLKECQICSEFFKVQEMESMFNCTHQCCLECAKQYFTVQIKEKSLNHLVCPVCQEPKWLSENSATKSSNESQYFGMMDIFLRRILDPELHDIFQNKLRDMSLQNSENFKWCSKCSYGFFYGGKEFVICDSCGHVSCPSCNLPWKSQHSKLSCEKFKQWLEDNDDTNQLNGIEAYLENNGISCPKCKFRYSLARGGCIHFVCTQCKFNFCYGCDQEFYNNKDCGKSCNRYGLHAHHPRNCLFYMRDKEPNELQELLTKNNVKFTTTVETMCKCCPMPVQDSDDQGNYKDTVCGKDIESDQHGGLCRSHYIEYLVGLIRKFSI</sequence>
<name>A0A1B6H3R2_9HEMI</name>
<dbReference type="PROSITE" id="PS50089">
    <property type="entry name" value="ZF_RING_2"/>
    <property type="match status" value="1"/>
</dbReference>
<evidence type="ECO:0000259" key="10">
    <source>
        <dbReference type="PROSITE" id="PS50089"/>
    </source>
</evidence>
<dbReference type="InterPro" id="IPR047542">
    <property type="entry name" value="Rcat_RBR_RNF31-like"/>
</dbReference>
<dbReference type="InterPro" id="IPR035979">
    <property type="entry name" value="RBD_domain_sf"/>
</dbReference>